<reference evidence="2 3" key="1">
    <citation type="submission" date="2018-06" db="EMBL/GenBank/DDBJ databases">
        <authorList>
            <consortium name="Pathogen Informatics"/>
            <person name="Doyle S."/>
        </authorList>
    </citation>
    <scope>NUCLEOTIDE SEQUENCE [LARGE SCALE GENOMIC DNA]</scope>
    <source>
        <strain evidence="2 3">NCTC9149</strain>
    </source>
</reference>
<feature type="transmembrane region" description="Helical" evidence="1">
    <location>
        <begin position="40"/>
        <end position="57"/>
    </location>
</feature>
<evidence type="ECO:0000313" key="2">
    <source>
        <dbReference type="EMBL" id="STW08881.1"/>
    </source>
</evidence>
<evidence type="ECO:0000313" key="3">
    <source>
        <dbReference type="Proteomes" id="UP000254571"/>
    </source>
</evidence>
<protein>
    <submittedName>
        <fullName evidence="2">Nickel/cobalt efflux protein RcnA</fullName>
    </submittedName>
</protein>
<proteinExistence type="predicted"/>
<keyword evidence="1" id="KW-0472">Membrane</keyword>
<comment type="caution">
    <text evidence="2">The sequence shown here is derived from an EMBL/GenBank/DDBJ whole genome shotgun (WGS) entry which is preliminary data.</text>
</comment>
<accession>A0A7H4P8W6</accession>
<keyword evidence="1" id="KW-0812">Transmembrane</keyword>
<organism evidence="2 3">
    <name type="scientific">Klebsiella grimontii</name>
    <dbReference type="NCBI Taxonomy" id="2058152"/>
    <lineage>
        <taxon>Bacteria</taxon>
        <taxon>Pseudomonadati</taxon>
        <taxon>Pseudomonadota</taxon>
        <taxon>Gammaproteobacteria</taxon>
        <taxon>Enterobacterales</taxon>
        <taxon>Enterobacteriaceae</taxon>
        <taxon>Klebsiella/Raoultella group</taxon>
        <taxon>Klebsiella</taxon>
    </lineage>
</organism>
<dbReference type="EMBL" id="UGMX01000002">
    <property type="protein sequence ID" value="STW08881.1"/>
    <property type="molecule type" value="Genomic_DNA"/>
</dbReference>
<name>A0A7H4P8W6_9ENTR</name>
<dbReference type="Proteomes" id="UP000254571">
    <property type="component" value="Unassembled WGS sequence"/>
</dbReference>
<keyword evidence="1" id="KW-1133">Transmembrane helix</keyword>
<evidence type="ECO:0000256" key="1">
    <source>
        <dbReference type="SAM" id="Phobius"/>
    </source>
</evidence>
<gene>
    <name evidence="2" type="primary">rcnA_2</name>
    <name evidence="2" type="ORF">NCTC9149_05352</name>
</gene>
<sequence>MLGFSVGLALTLVASGAIAALSLKHVANRWPGLNDLSRKAPWISGTLIMVVGFYMLLHGWSHL</sequence>
<dbReference type="AlphaFoldDB" id="A0A7H4P8W6"/>